<name>A0AAU9HV10_9XANT</name>
<gene>
    <name evidence="1" type="ORF">XA1314C_20700</name>
</gene>
<sequence length="65" mass="7477">MKAFAMMFLTTALTMTDTTSMPSQRRFKQGHRIGPYRCDCTSCVARTSTDSLPRRFRQQHASRMA</sequence>
<dbReference type="AlphaFoldDB" id="A0AAU9HV10"/>
<evidence type="ECO:0000313" key="1">
    <source>
        <dbReference type="EMBL" id="CAE6767781.1"/>
    </source>
</evidence>
<evidence type="ECO:0008006" key="3">
    <source>
        <dbReference type="Google" id="ProtNLM"/>
    </source>
</evidence>
<dbReference type="EMBL" id="HG992337">
    <property type="protein sequence ID" value="CAE6767781.1"/>
    <property type="molecule type" value="Genomic_DNA"/>
</dbReference>
<evidence type="ECO:0000313" key="2">
    <source>
        <dbReference type="Proteomes" id="UP000835242"/>
    </source>
</evidence>
<proteinExistence type="predicted"/>
<organism evidence="1 2">
    <name type="scientific">Xanthomonas arboricola</name>
    <dbReference type="NCBI Taxonomy" id="56448"/>
    <lineage>
        <taxon>Bacteria</taxon>
        <taxon>Pseudomonadati</taxon>
        <taxon>Pseudomonadota</taxon>
        <taxon>Gammaproteobacteria</taxon>
        <taxon>Lysobacterales</taxon>
        <taxon>Lysobacteraceae</taxon>
        <taxon>Xanthomonas</taxon>
    </lineage>
</organism>
<dbReference type="EMBL" id="HG992337">
    <property type="protein sequence ID" value="CAE6767769.1"/>
    <property type="molecule type" value="Genomic_DNA"/>
</dbReference>
<reference evidence="1 2" key="1">
    <citation type="submission" date="2021-02" db="EMBL/GenBank/DDBJ databases">
        <authorList>
            <person name="Pothier F. J."/>
        </authorList>
    </citation>
    <scope>NUCLEOTIDE SEQUENCE [LARGE SCALE GENOMIC DNA]</scope>
    <source>
        <strain evidence="1 2">1314c</strain>
    </source>
</reference>
<dbReference type="Proteomes" id="UP000835242">
    <property type="component" value="Chromosome"/>
</dbReference>
<accession>A0AAU9HV10</accession>
<protein>
    <recommendedName>
        <fullName evidence="3">Secreted protein</fullName>
    </recommendedName>
</protein>